<protein>
    <submittedName>
        <fullName evidence="1">Uncharacterized protein</fullName>
    </submittedName>
</protein>
<sequence length="260" mass="28856">MHQLTNDEQNALYTRSATNTGTIVTVAGANVRAHPWVVFGAPMFQDTSPACWNWTLMAGDSTAGTDDPSHGYDSVRGAPRPIAGCWAAGQAASTAIINDANLRPPAGYTWNEHGVHVPNTSDVATYRTWFNQVVQAVSVREATYHGYTVLNSTWVALNTFVPVRTNYYVCMFPEFGLQYDQSYALANHRLYKPPMYDHWWLQVPAGAGHYVSLDTVTNNSLRIFRDSHIWANQAHQVLVMNVNGILDSHQAKLEVMGLLT</sequence>
<dbReference type="EMBL" id="JPMI01000197">
    <property type="protein sequence ID" value="KFA90644.1"/>
    <property type="molecule type" value="Genomic_DNA"/>
</dbReference>
<name>A0A084SQA9_9BACT</name>
<proteinExistence type="predicted"/>
<dbReference type="AlphaFoldDB" id="A0A084SQA9"/>
<dbReference type="Proteomes" id="UP000028547">
    <property type="component" value="Unassembled WGS sequence"/>
</dbReference>
<accession>A0A084SQA9</accession>
<dbReference type="RefSeq" id="WP_043401532.1">
    <property type="nucleotide sequence ID" value="NZ_JPMI01000197.1"/>
</dbReference>
<evidence type="ECO:0000313" key="2">
    <source>
        <dbReference type="Proteomes" id="UP000028547"/>
    </source>
</evidence>
<evidence type="ECO:0000313" key="1">
    <source>
        <dbReference type="EMBL" id="KFA90644.1"/>
    </source>
</evidence>
<organism evidence="1 2">
    <name type="scientific">Archangium violaceum Cb vi76</name>
    <dbReference type="NCBI Taxonomy" id="1406225"/>
    <lineage>
        <taxon>Bacteria</taxon>
        <taxon>Pseudomonadati</taxon>
        <taxon>Myxococcota</taxon>
        <taxon>Myxococcia</taxon>
        <taxon>Myxococcales</taxon>
        <taxon>Cystobacterineae</taxon>
        <taxon>Archangiaceae</taxon>
        <taxon>Archangium</taxon>
    </lineage>
</organism>
<reference evidence="1 2" key="1">
    <citation type="submission" date="2014-07" db="EMBL/GenBank/DDBJ databases">
        <title>Draft Genome Sequence of Gephyronic Acid Producer, Cystobacter violaceus Strain Cb vi76.</title>
        <authorList>
            <person name="Stevens D.C."/>
            <person name="Young J."/>
            <person name="Carmichael R."/>
            <person name="Tan J."/>
            <person name="Taylor R.E."/>
        </authorList>
    </citation>
    <scope>NUCLEOTIDE SEQUENCE [LARGE SCALE GENOMIC DNA]</scope>
    <source>
        <strain evidence="1 2">Cb vi76</strain>
    </source>
</reference>
<gene>
    <name evidence="1" type="ORF">Q664_27025</name>
</gene>
<comment type="caution">
    <text evidence="1">The sequence shown here is derived from an EMBL/GenBank/DDBJ whole genome shotgun (WGS) entry which is preliminary data.</text>
</comment>